<dbReference type="NCBIfam" id="TIGR01419">
    <property type="entry name" value="nitro_reg_IIA"/>
    <property type="match status" value="1"/>
</dbReference>
<dbReference type="InterPro" id="IPR002178">
    <property type="entry name" value="PTS_EIIA_type-2_dom"/>
</dbReference>
<dbReference type="InterPro" id="IPR051541">
    <property type="entry name" value="PTS_SugarTrans_NitroReg"/>
</dbReference>
<sequence length="147" mass="15974">MEIKDILTPDCTICAVQGTSKKRIFETISDVADQHLPDIDLDPILTSLLCREKMGSTGIGNGIAIPHGRLAGLDKVMAVLITSDGPVAYDAIDNQPVDIFFAILVPEEQAQGHLQTLATIAAKLNDKDVVKRLRHAKTNQELYEAIV</sequence>
<keyword evidence="2" id="KW-0813">Transport</keyword>
<evidence type="ECO:0000313" key="3">
    <source>
        <dbReference type="Proteomes" id="UP000068447"/>
    </source>
</evidence>
<dbReference type="PANTHER" id="PTHR47738:SF1">
    <property type="entry name" value="NITROGEN REGULATORY PROTEIN"/>
    <property type="match status" value="1"/>
</dbReference>
<dbReference type="InterPro" id="IPR006320">
    <property type="entry name" value="PTS_Nitro_regul"/>
</dbReference>
<protein>
    <submittedName>
        <fullName evidence="2">PTS sugar transporter</fullName>
    </submittedName>
</protein>
<dbReference type="Proteomes" id="UP000068447">
    <property type="component" value="Chromosome"/>
</dbReference>
<evidence type="ECO:0000313" key="2">
    <source>
        <dbReference type="EMBL" id="ALS97385.1"/>
    </source>
</evidence>
<dbReference type="KEGG" id="lal:AT746_03235"/>
<dbReference type="SUPFAM" id="SSF55804">
    <property type="entry name" value="Phoshotransferase/anion transport protein"/>
    <property type="match status" value="1"/>
</dbReference>
<evidence type="ECO:0000259" key="1">
    <source>
        <dbReference type="PROSITE" id="PS51094"/>
    </source>
</evidence>
<dbReference type="EMBL" id="CP013650">
    <property type="protein sequence ID" value="ALS97385.1"/>
    <property type="molecule type" value="Genomic_DNA"/>
</dbReference>
<dbReference type="InterPro" id="IPR016152">
    <property type="entry name" value="PTrfase/Anion_transptr"/>
</dbReference>
<accession>A0A0U3B1J0</accession>
<organism evidence="2 3">
    <name type="scientific">Lacimicrobium alkaliphilum</name>
    <dbReference type="NCBI Taxonomy" id="1526571"/>
    <lineage>
        <taxon>Bacteria</taxon>
        <taxon>Pseudomonadati</taxon>
        <taxon>Pseudomonadota</taxon>
        <taxon>Gammaproteobacteria</taxon>
        <taxon>Alteromonadales</taxon>
        <taxon>Alteromonadaceae</taxon>
        <taxon>Lacimicrobium</taxon>
    </lineage>
</organism>
<keyword evidence="2" id="KW-0762">Sugar transport</keyword>
<dbReference type="RefSeq" id="WP_062476357.1">
    <property type="nucleotide sequence ID" value="NZ_CP013650.1"/>
</dbReference>
<keyword evidence="3" id="KW-1185">Reference proteome</keyword>
<feature type="domain" description="PTS EIIA type-2" evidence="1">
    <location>
        <begin position="5"/>
        <end position="147"/>
    </location>
</feature>
<dbReference type="AlphaFoldDB" id="A0A0U3B1J0"/>
<proteinExistence type="predicted"/>
<dbReference type="CDD" id="cd00211">
    <property type="entry name" value="PTS_IIA_fru"/>
    <property type="match status" value="1"/>
</dbReference>
<name>A0A0U3B1J0_9ALTE</name>
<dbReference type="Pfam" id="PF00359">
    <property type="entry name" value="PTS_EIIA_2"/>
    <property type="match status" value="1"/>
</dbReference>
<dbReference type="OrthoDB" id="95460at2"/>
<dbReference type="GO" id="GO:0030295">
    <property type="term" value="F:protein kinase activator activity"/>
    <property type="evidence" value="ECO:0007669"/>
    <property type="project" value="TreeGrafter"/>
</dbReference>
<dbReference type="PROSITE" id="PS51094">
    <property type="entry name" value="PTS_EIIA_TYPE_2"/>
    <property type="match status" value="1"/>
</dbReference>
<dbReference type="GO" id="GO:0008982">
    <property type="term" value="F:protein-N(PI)-phosphohistidine-sugar phosphotransferase activity"/>
    <property type="evidence" value="ECO:0007669"/>
    <property type="project" value="InterPro"/>
</dbReference>
<dbReference type="GO" id="GO:0009401">
    <property type="term" value="P:phosphoenolpyruvate-dependent sugar phosphotransferase system"/>
    <property type="evidence" value="ECO:0007669"/>
    <property type="project" value="InterPro"/>
</dbReference>
<dbReference type="PROSITE" id="PS00372">
    <property type="entry name" value="PTS_EIIA_TYPE_2_HIS"/>
    <property type="match status" value="1"/>
</dbReference>
<reference evidence="2 3" key="1">
    <citation type="submission" date="2015-12" db="EMBL/GenBank/DDBJ databases">
        <title>Complete genome of Lacimicrobium alkaliphilum KCTC 32984.</title>
        <authorList>
            <person name="Kim S.-G."/>
            <person name="Lee Y.-J."/>
        </authorList>
    </citation>
    <scope>NUCLEOTIDE SEQUENCE [LARGE SCALE GENOMIC DNA]</scope>
    <source>
        <strain evidence="2 3">YelD216</strain>
    </source>
</reference>
<dbReference type="Gene3D" id="3.40.930.10">
    <property type="entry name" value="Mannitol-specific EII, Chain A"/>
    <property type="match status" value="1"/>
</dbReference>
<dbReference type="PANTHER" id="PTHR47738">
    <property type="entry name" value="PTS SYSTEM FRUCTOSE-LIKE EIIA COMPONENT-RELATED"/>
    <property type="match status" value="1"/>
</dbReference>
<gene>
    <name evidence="2" type="ORF">AT746_03235</name>
</gene>
<dbReference type="STRING" id="1526571.AT746_03235"/>